<dbReference type="EMBL" id="BK016082">
    <property type="protein sequence ID" value="DAF93304.1"/>
    <property type="molecule type" value="Genomic_DNA"/>
</dbReference>
<protein>
    <submittedName>
        <fullName evidence="2">Tail protein</fullName>
    </submittedName>
</protein>
<dbReference type="SMART" id="SM00257">
    <property type="entry name" value="LysM"/>
    <property type="match status" value="1"/>
</dbReference>
<organism evidence="2">
    <name type="scientific">Caudovirales sp. ctvQY7</name>
    <dbReference type="NCBI Taxonomy" id="2825774"/>
    <lineage>
        <taxon>Viruses</taxon>
        <taxon>Duplodnaviria</taxon>
        <taxon>Heunggongvirae</taxon>
        <taxon>Uroviricota</taxon>
        <taxon>Caudoviricetes</taxon>
    </lineage>
</organism>
<dbReference type="Pfam" id="PF01476">
    <property type="entry name" value="LysM"/>
    <property type="match status" value="1"/>
</dbReference>
<evidence type="ECO:0000313" key="2">
    <source>
        <dbReference type="EMBL" id="DAF93304.1"/>
    </source>
</evidence>
<dbReference type="Gene3D" id="3.10.350.10">
    <property type="entry name" value="LysM domain"/>
    <property type="match status" value="1"/>
</dbReference>
<feature type="domain" description="LysM" evidence="1">
    <location>
        <begin position="78"/>
        <end position="125"/>
    </location>
</feature>
<dbReference type="InterPro" id="IPR036779">
    <property type="entry name" value="LysM_dom_sf"/>
</dbReference>
<dbReference type="PROSITE" id="PS51782">
    <property type="entry name" value="LYSM"/>
    <property type="match status" value="1"/>
</dbReference>
<dbReference type="InterPro" id="IPR018392">
    <property type="entry name" value="LysM"/>
</dbReference>
<dbReference type="SUPFAM" id="SSF69279">
    <property type="entry name" value="Phage tail proteins"/>
    <property type="match status" value="1"/>
</dbReference>
<reference evidence="2" key="1">
    <citation type="journal article" date="2021" name="Proc. Natl. Acad. Sci. U.S.A.">
        <title>A Catalog of Tens of Thousands of Viruses from Human Metagenomes Reveals Hidden Associations with Chronic Diseases.</title>
        <authorList>
            <person name="Tisza M.J."/>
            <person name="Buck C.B."/>
        </authorList>
    </citation>
    <scope>NUCLEOTIDE SEQUENCE</scope>
    <source>
        <strain evidence="2">CtvQY7</strain>
    </source>
</reference>
<sequence length="414" mass="45828">MSDKNTARRTKVQLYVSGNMKAPDDINKHVQSVTYTDSKEKNSDDLQIVFDDREKKWLGNWIEIYPTVTKKVSTTKTISYKVKKGDTIKSIAKAQLGSESKYTEIAKLNKLKKPTLIRAGQVLKIKKTTTTTKATTGKSTGKKTVKAVIVQENWEDTGKDAVLNCGVFDIDTVTLAGPPAKVTMKAAAISYNNAGSQKKRSRAWRNVRLKDVAAKIAKEEKCRLMYEATVNPFFKRKEQAKKTNIKFLEALCKAQGLSLKMAAKIIVIFDAKEYGKKDAIKTIKPGDQNLLDYNLKSSLKDKVYTKCTVSYKNGKSYKRYTYKLPGTKTDGKTLSVKKKVNTLTEAKALAKASITKANAQQFTGTMTLAGSVNLVAGNTIALQGFQTFNGKYMIDKATHKISGGYTTTLELSQA</sequence>
<proteinExistence type="predicted"/>
<accession>A0A8S5UFQ1</accession>
<dbReference type="SUPFAM" id="SSF54106">
    <property type="entry name" value="LysM domain"/>
    <property type="match status" value="1"/>
</dbReference>
<name>A0A8S5UFQ1_9CAUD</name>
<evidence type="ECO:0000259" key="1">
    <source>
        <dbReference type="PROSITE" id="PS51782"/>
    </source>
</evidence>
<dbReference type="CDD" id="cd00118">
    <property type="entry name" value="LysM"/>
    <property type="match status" value="1"/>
</dbReference>